<dbReference type="InterPro" id="IPR045644">
    <property type="entry name" value="DUF6404"/>
</dbReference>
<organism evidence="2 3">
    <name type="scientific">Photobacterium indicum</name>
    <dbReference type="NCBI Taxonomy" id="81447"/>
    <lineage>
        <taxon>Bacteria</taxon>
        <taxon>Pseudomonadati</taxon>
        <taxon>Pseudomonadota</taxon>
        <taxon>Gammaproteobacteria</taxon>
        <taxon>Vibrionales</taxon>
        <taxon>Vibrionaceae</taxon>
        <taxon>Photobacterium</taxon>
    </lineage>
</organism>
<feature type="transmembrane region" description="Helical" evidence="1">
    <location>
        <begin position="60"/>
        <end position="79"/>
    </location>
</feature>
<dbReference type="EMBL" id="PYOC01000003">
    <property type="protein sequence ID" value="PSV47549.1"/>
    <property type="molecule type" value="Genomic_DNA"/>
</dbReference>
<reference evidence="2 3" key="1">
    <citation type="submission" date="2018-03" db="EMBL/GenBank/DDBJ databases">
        <title>Whole genome sequencing of Histamine producing bacteria.</title>
        <authorList>
            <person name="Butler K."/>
        </authorList>
    </citation>
    <scope>NUCLEOTIDE SEQUENCE [LARGE SCALE GENOMIC DNA]</scope>
    <source>
        <strain evidence="2 3">ATCC 19614</strain>
    </source>
</reference>
<keyword evidence="3" id="KW-1185">Reference proteome</keyword>
<protein>
    <submittedName>
        <fullName evidence="2">Uncharacterized protein</fullName>
    </submittedName>
</protein>
<sequence>MISLRFIKPNTVIMNKKEFIEIYLRQKGASRTVVKLAPFLWYKLFNSNAKPCLFESPLKLFVWQLVLGTVTWGGGMWLMVWQFQEPNVKNLYISLLFGFTTGLWLSLEVLYYSKKLKITSWPEWLSEHHLAE</sequence>
<proteinExistence type="predicted"/>
<keyword evidence="1" id="KW-0812">Transmembrane</keyword>
<name>A0A2T3L979_9GAMM</name>
<evidence type="ECO:0000313" key="2">
    <source>
        <dbReference type="EMBL" id="PSV47549.1"/>
    </source>
</evidence>
<evidence type="ECO:0000256" key="1">
    <source>
        <dbReference type="SAM" id="Phobius"/>
    </source>
</evidence>
<dbReference type="Pfam" id="PF19942">
    <property type="entry name" value="DUF6404"/>
    <property type="match status" value="1"/>
</dbReference>
<gene>
    <name evidence="2" type="ORF">C9J47_11815</name>
</gene>
<dbReference type="Proteomes" id="UP000241803">
    <property type="component" value="Unassembled WGS sequence"/>
</dbReference>
<comment type="caution">
    <text evidence="2">The sequence shown here is derived from an EMBL/GenBank/DDBJ whole genome shotgun (WGS) entry which is preliminary data.</text>
</comment>
<feature type="transmembrane region" description="Helical" evidence="1">
    <location>
        <begin position="91"/>
        <end position="112"/>
    </location>
</feature>
<dbReference type="AlphaFoldDB" id="A0A2T3L979"/>
<accession>A0A2T3L979</accession>
<keyword evidence="1" id="KW-0472">Membrane</keyword>
<keyword evidence="1" id="KW-1133">Transmembrane helix</keyword>
<evidence type="ECO:0000313" key="3">
    <source>
        <dbReference type="Proteomes" id="UP000241803"/>
    </source>
</evidence>